<feature type="compositionally biased region" description="Polar residues" evidence="2">
    <location>
        <begin position="454"/>
        <end position="470"/>
    </location>
</feature>
<dbReference type="OrthoDB" id="66726at2759"/>
<gene>
    <name evidence="5" type="ORF">FIBSPDRAFT_760914</name>
</gene>
<feature type="domain" description="RING-type" evidence="4">
    <location>
        <begin position="613"/>
        <end position="656"/>
    </location>
</feature>
<dbReference type="EMBL" id="KV417715">
    <property type="protein sequence ID" value="KZP08714.1"/>
    <property type="molecule type" value="Genomic_DNA"/>
</dbReference>
<sequence length="668" mass="74122">MDHDVLLAFGGSAAFDGVHDRLAPPPTSGLLPGPWRFVTSGYAIVLLAMAILLNRIQNIVVPPRHSIAARLSRSLRRQSPSRLRRIYDSILPLDLSSTYCRLALRLPSLYFLSKALVLWTVILIQTSELFPAWTWTSGLGKWAADMEMEGVCWSSFCAVCFALCTSALTRGLEGIGASANSSPFNLFGYAFSLHIYSWPSTHVAEMPGMSSRPDKHIIFTLIMPLLQLTMIHFLGIKQRWAQQRLIPTTIVSSLALLHFFVVLWTSPTSYPLLNYLPCIFESGLLCITLLALGLNVLTQILLEGTVTRPLFGHQETLMPKWDEDFSIVLLRMGTASLEATSVAGFGNEVGLVSVPDLDASKAHNEYGSLEMNRLGVAAITNAVEWTGRRRRMKEGFANEIRHVRAKGSSNDGDLWIDSAWPRELTRFATSLKSFLVGLWRFAWDRIRGRTRQRMLTNAPNQEDTALSRETTPAADDAAIPDAYDRFLRGEVVSDDEDEYEPRQRSRAASVSDSSSSSSDSEEEQDNVAETVGLYADLSSASASASTSAPVMLAHMTDTSKSPLTRRRFSRLIGGGGGNSSAVETAFNDWSRVLDGARSLSMHERDREESRRSCVICTVEPRQIICWPCRCLAMCDDCRENMATRSSSHNHSCPCCRRVVEGYSKIFIP</sequence>
<keyword evidence="1" id="KW-0863">Zinc-finger</keyword>
<feature type="region of interest" description="Disordered" evidence="2">
    <location>
        <begin position="454"/>
        <end position="527"/>
    </location>
</feature>
<dbReference type="Pfam" id="PF13920">
    <property type="entry name" value="zf-C3HC4_3"/>
    <property type="match status" value="1"/>
</dbReference>
<dbReference type="GO" id="GO:0061630">
    <property type="term" value="F:ubiquitin protein ligase activity"/>
    <property type="evidence" value="ECO:0007669"/>
    <property type="project" value="TreeGrafter"/>
</dbReference>
<dbReference type="PROSITE" id="PS50089">
    <property type="entry name" value="ZF_RING_2"/>
    <property type="match status" value="1"/>
</dbReference>
<dbReference type="Gene3D" id="3.30.40.10">
    <property type="entry name" value="Zinc/RING finger domain, C3HC4 (zinc finger)"/>
    <property type="match status" value="1"/>
</dbReference>
<keyword evidence="1" id="KW-0479">Metal-binding</keyword>
<accession>A0A165XMW4</accession>
<dbReference type="InterPro" id="IPR001841">
    <property type="entry name" value="Znf_RING"/>
</dbReference>
<proteinExistence type="predicted"/>
<protein>
    <recommendedName>
        <fullName evidence="4">RING-type domain-containing protein</fullName>
    </recommendedName>
</protein>
<evidence type="ECO:0000256" key="3">
    <source>
        <dbReference type="SAM" id="Phobius"/>
    </source>
</evidence>
<reference evidence="5 6" key="1">
    <citation type="journal article" date="2016" name="Mol. Biol. Evol.">
        <title>Comparative Genomics of Early-Diverging Mushroom-Forming Fungi Provides Insights into the Origins of Lignocellulose Decay Capabilities.</title>
        <authorList>
            <person name="Nagy L.G."/>
            <person name="Riley R."/>
            <person name="Tritt A."/>
            <person name="Adam C."/>
            <person name="Daum C."/>
            <person name="Floudas D."/>
            <person name="Sun H."/>
            <person name="Yadav J.S."/>
            <person name="Pangilinan J."/>
            <person name="Larsson K.H."/>
            <person name="Matsuura K."/>
            <person name="Barry K."/>
            <person name="Labutti K."/>
            <person name="Kuo R."/>
            <person name="Ohm R.A."/>
            <person name="Bhattacharya S.S."/>
            <person name="Shirouzu T."/>
            <person name="Yoshinaga Y."/>
            <person name="Martin F.M."/>
            <person name="Grigoriev I.V."/>
            <person name="Hibbett D.S."/>
        </authorList>
    </citation>
    <scope>NUCLEOTIDE SEQUENCE [LARGE SCALE GENOMIC DNA]</scope>
    <source>
        <strain evidence="5 6">CBS 109695</strain>
    </source>
</reference>
<name>A0A165XMW4_9AGAM</name>
<feature type="transmembrane region" description="Helical" evidence="3">
    <location>
        <begin position="35"/>
        <end position="54"/>
    </location>
</feature>
<keyword evidence="6" id="KW-1185">Reference proteome</keyword>
<dbReference type="GO" id="GO:0008270">
    <property type="term" value="F:zinc ion binding"/>
    <property type="evidence" value="ECO:0007669"/>
    <property type="project" value="UniProtKB-KW"/>
</dbReference>
<dbReference type="Proteomes" id="UP000076532">
    <property type="component" value="Unassembled WGS sequence"/>
</dbReference>
<keyword evidence="3" id="KW-0472">Membrane</keyword>
<dbReference type="GO" id="GO:0016567">
    <property type="term" value="P:protein ubiquitination"/>
    <property type="evidence" value="ECO:0007669"/>
    <property type="project" value="TreeGrafter"/>
</dbReference>
<dbReference type="AlphaFoldDB" id="A0A165XMW4"/>
<feature type="transmembrane region" description="Helical" evidence="3">
    <location>
        <begin position="216"/>
        <end position="234"/>
    </location>
</feature>
<dbReference type="InterPro" id="IPR013083">
    <property type="entry name" value="Znf_RING/FYVE/PHD"/>
</dbReference>
<feature type="compositionally biased region" description="Low complexity" evidence="2">
    <location>
        <begin position="472"/>
        <end position="481"/>
    </location>
</feature>
<keyword evidence="1" id="KW-0862">Zinc</keyword>
<evidence type="ECO:0000256" key="1">
    <source>
        <dbReference type="PROSITE-ProRule" id="PRU00175"/>
    </source>
</evidence>
<evidence type="ECO:0000313" key="5">
    <source>
        <dbReference type="EMBL" id="KZP08714.1"/>
    </source>
</evidence>
<feature type="transmembrane region" description="Helical" evidence="3">
    <location>
        <begin position="272"/>
        <end position="294"/>
    </location>
</feature>
<dbReference type="STRING" id="436010.A0A165XMW4"/>
<feature type="compositionally biased region" description="Low complexity" evidence="2">
    <location>
        <begin position="506"/>
        <end position="518"/>
    </location>
</feature>
<dbReference type="GO" id="GO:0006511">
    <property type="term" value="P:ubiquitin-dependent protein catabolic process"/>
    <property type="evidence" value="ECO:0007669"/>
    <property type="project" value="TreeGrafter"/>
</dbReference>
<keyword evidence="3" id="KW-0812">Transmembrane</keyword>
<evidence type="ECO:0000313" key="6">
    <source>
        <dbReference type="Proteomes" id="UP000076532"/>
    </source>
</evidence>
<evidence type="ECO:0000259" key="4">
    <source>
        <dbReference type="PROSITE" id="PS50089"/>
    </source>
</evidence>
<dbReference type="PANTHER" id="PTHR22696">
    <property type="entry name" value="E3 UBIQUITIN-PROTEIN LIGASE RNF26"/>
    <property type="match status" value="1"/>
</dbReference>
<organism evidence="5 6">
    <name type="scientific">Athelia psychrophila</name>
    <dbReference type="NCBI Taxonomy" id="1759441"/>
    <lineage>
        <taxon>Eukaryota</taxon>
        <taxon>Fungi</taxon>
        <taxon>Dikarya</taxon>
        <taxon>Basidiomycota</taxon>
        <taxon>Agaricomycotina</taxon>
        <taxon>Agaricomycetes</taxon>
        <taxon>Agaricomycetidae</taxon>
        <taxon>Atheliales</taxon>
        <taxon>Atheliaceae</taxon>
        <taxon>Athelia</taxon>
    </lineage>
</organism>
<keyword evidence="3" id="KW-1133">Transmembrane helix</keyword>
<dbReference type="PANTHER" id="PTHR22696:SF1">
    <property type="entry name" value="E3 UBIQUITIN-PROTEIN LIGASE RNF26"/>
    <property type="match status" value="1"/>
</dbReference>
<feature type="transmembrane region" description="Helical" evidence="3">
    <location>
        <begin position="246"/>
        <end position="266"/>
    </location>
</feature>
<evidence type="ECO:0000256" key="2">
    <source>
        <dbReference type="SAM" id="MobiDB-lite"/>
    </source>
</evidence>